<sequence length="220" mass="24260">MIIKEIQVDRERVAGVFIFISLFVILLTVVGIRMLDVKVSNLEVVQGSLYTVITDDGPVNVSREDILRIERTYSNAAITGTIVEQDRIYTTKGFIYFSALDPFYKTGLQLINSFDFGGEPVWINSNNTQATESVETPAQLKNDNLKEVQPFSYAIGTPSKLSSLVSAVIALQYLALAIGGIALMILIFPLRLEASLPVRPFMQEELDYGSSEESIGAVAK</sequence>
<keyword evidence="1" id="KW-1133">Transmembrane helix</keyword>
<feature type="transmembrane region" description="Helical" evidence="1">
    <location>
        <begin position="170"/>
        <end position="192"/>
    </location>
</feature>
<dbReference type="AlphaFoldDB" id="A0A2U3LDU6"/>
<feature type="transmembrane region" description="Helical" evidence="1">
    <location>
        <begin position="12"/>
        <end position="32"/>
    </location>
</feature>
<protein>
    <submittedName>
        <fullName evidence="2">Uncharacterized protein</fullName>
    </submittedName>
</protein>
<dbReference type="OrthoDB" id="1795770at2"/>
<keyword evidence="1" id="KW-0472">Membrane</keyword>
<proteinExistence type="predicted"/>
<reference evidence="3" key="1">
    <citation type="submission" date="2018-02" db="EMBL/GenBank/DDBJ databases">
        <authorList>
            <person name="Hausmann B."/>
        </authorList>
    </citation>
    <scope>NUCLEOTIDE SEQUENCE [LARGE SCALE GENOMIC DNA]</scope>
    <source>
        <strain evidence="3">Peat soil MAG SbF1</strain>
    </source>
</reference>
<keyword evidence="1" id="KW-0812">Transmembrane</keyword>
<dbReference type="Proteomes" id="UP000238916">
    <property type="component" value="Unassembled WGS sequence"/>
</dbReference>
<evidence type="ECO:0000313" key="2">
    <source>
        <dbReference type="EMBL" id="SPF50083.1"/>
    </source>
</evidence>
<accession>A0A2U3LDU6</accession>
<organism evidence="2 3">
    <name type="scientific">Candidatus Desulfosporosinus infrequens</name>
    <dbReference type="NCBI Taxonomy" id="2043169"/>
    <lineage>
        <taxon>Bacteria</taxon>
        <taxon>Bacillati</taxon>
        <taxon>Bacillota</taxon>
        <taxon>Clostridia</taxon>
        <taxon>Eubacteriales</taxon>
        <taxon>Desulfitobacteriaceae</taxon>
        <taxon>Desulfosporosinus</taxon>
    </lineage>
</organism>
<evidence type="ECO:0000256" key="1">
    <source>
        <dbReference type="SAM" id="Phobius"/>
    </source>
</evidence>
<name>A0A2U3LDU6_9FIRM</name>
<dbReference type="EMBL" id="OMOF01000412">
    <property type="protein sequence ID" value="SPF50083.1"/>
    <property type="molecule type" value="Genomic_DNA"/>
</dbReference>
<evidence type="ECO:0000313" key="3">
    <source>
        <dbReference type="Proteomes" id="UP000238916"/>
    </source>
</evidence>
<gene>
    <name evidence="2" type="ORF">SBF1_470023</name>
</gene>